<accession>A0A834XHX7</accession>
<protein>
    <submittedName>
        <fullName evidence="1">DUF674 family protein</fullName>
    </submittedName>
</protein>
<proteinExistence type="predicted"/>
<evidence type="ECO:0000313" key="1">
    <source>
        <dbReference type="EMBL" id="KAF7844221.1"/>
    </source>
</evidence>
<sequence>MGKESMQWDFIVMDDLQVTSCSSTSSLSVLQKLNVPLEDLVEHDLCIGENEIDHEEMISSMKDLNSKIKRLSEKVEFPDAAYEQKLGPGEAIAKRDKCEGAYCLI</sequence>
<evidence type="ECO:0000313" key="2">
    <source>
        <dbReference type="Proteomes" id="UP000634136"/>
    </source>
</evidence>
<keyword evidence="2" id="KW-1185">Reference proteome</keyword>
<dbReference type="InterPro" id="IPR007750">
    <property type="entry name" value="DUF674"/>
</dbReference>
<name>A0A834XHX7_9FABA</name>
<dbReference type="EMBL" id="JAAIUW010000001">
    <property type="protein sequence ID" value="KAF7844221.1"/>
    <property type="molecule type" value="Genomic_DNA"/>
</dbReference>
<reference evidence="1" key="1">
    <citation type="submission" date="2020-09" db="EMBL/GenBank/DDBJ databases">
        <title>Genome-Enabled Discovery of Anthraquinone Biosynthesis in Senna tora.</title>
        <authorList>
            <person name="Kang S.-H."/>
            <person name="Pandey R.P."/>
            <person name="Lee C.-M."/>
            <person name="Sim J.-S."/>
            <person name="Jeong J.-T."/>
            <person name="Choi B.-S."/>
            <person name="Jung M."/>
            <person name="Ginzburg D."/>
            <person name="Zhao K."/>
            <person name="Won S.Y."/>
            <person name="Oh T.-J."/>
            <person name="Yu Y."/>
            <person name="Kim N.-H."/>
            <person name="Lee O.R."/>
            <person name="Lee T.-H."/>
            <person name="Bashyal P."/>
            <person name="Kim T.-S."/>
            <person name="Lee W.-H."/>
            <person name="Kawkins C."/>
            <person name="Kim C.-K."/>
            <person name="Kim J.S."/>
            <person name="Ahn B.O."/>
            <person name="Rhee S.Y."/>
            <person name="Sohng J.K."/>
        </authorList>
    </citation>
    <scope>NUCLEOTIDE SEQUENCE</scope>
    <source>
        <tissue evidence="1">Leaf</tissue>
    </source>
</reference>
<dbReference type="Pfam" id="PF05056">
    <property type="entry name" value="DUF674"/>
    <property type="match status" value="1"/>
</dbReference>
<organism evidence="1 2">
    <name type="scientific">Senna tora</name>
    <dbReference type="NCBI Taxonomy" id="362788"/>
    <lineage>
        <taxon>Eukaryota</taxon>
        <taxon>Viridiplantae</taxon>
        <taxon>Streptophyta</taxon>
        <taxon>Embryophyta</taxon>
        <taxon>Tracheophyta</taxon>
        <taxon>Spermatophyta</taxon>
        <taxon>Magnoliopsida</taxon>
        <taxon>eudicotyledons</taxon>
        <taxon>Gunneridae</taxon>
        <taxon>Pentapetalae</taxon>
        <taxon>rosids</taxon>
        <taxon>fabids</taxon>
        <taxon>Fabales</taxon>
        <taxon>Fabaceae</taxon>
        <taxon>Caesalpinioideae</taxon>
        <taxon>Cassia clade</taxon>
        <taxon>Senna</taxon>
    </lineage>
</organism>
<dbReference type="AlphaFoldDB" id="A0A834XHX7"/>
<dbReference type="Proteomes" id="UP000634136">
    <property type="component" value="Unassembled WGS sequence"/>
</dbReference>
<comment type="caution">
    <text evidence="1">The sequence shown here is derived from an EMBL/GenBank/DDBJ whole genome shotgun (WGS) entry which is preliminary data.</text>
</comment>
<gene>
    <name evidence="1" type="ORF">G2W53_001126</name>
</gene>